<sequence length="111" mass="12383">MKEDLTAYVYVGENKSDDWTPITSLKFSPADSNWMLAGKIPEEKDIVPWQEVVLPSGEKLLIGLVFENPEKNIALHVRATDRPVLTLITKGQPCLHFVSPGGTDITIQIHE</sequence>
<dbReference type="KEGG" id="doa:AXF15_05090"/>
<protein>
    <submittedName>
        <fullName evidence="1">Uncharacterized protein</fullName>
    </submittedName>
</protein>
<dbReference type="AlphaFoldDB" id="A0A0X8JPN5"/>
<dbReference type="EMBL" id="CP014230">
    <property type="protein sequence ID" value="AMD92546.1"/>
    <property type="molecule type" value="Genomic_DNA"/>
</dbReference>
<proteinExistence type="predicted"/>
<reference evidence="2" key="1">
    <citation type="submission" date="2016-02" db="EMBL/GenBank/DDBJ databases">
        <authorList>
            <person name="Holder M.E."/>
            <person name="Ajami N.J."/>
            <person name="Petrosino J.F."/>
        </authorList>
    </citation>
    <scope>NUCLEOTIDE SEQUENCE [LARGE SCALE GENOMIC DNA]</scope>
    <source>
        <strain evidence="2">DSM 12838</strain>
    </source>
</reference>
<dbReference type="RefSeq" id="WP_066604216.1">
    <property type="nucleotide sequence ID" value="NZ_CP014230.1"/>
</dbReference>
<organism evidence="1 2">
    <name type="scientific">Desulfomicrobium orale DSM 12838</name>
    <dbReference type="NCBI Taxonomy" id="888061"/>
    <lineage>
        <taxon>Bacteria</taxon>
        <taxon>Pseudomonadati</taxon>
        <taxon>Thermodesulfobacteriota</taxon>
        <taxon>Desulfovibrionia</taxon>
        <taxon>Desulfovibrionales</taxon>
        <taxon>Desulfomicrobiaceae</taxon>
        <taxon>Desulfomicrobium</taxon>
    </lineage>
</organism>
<evidence type="ECO:0000313" key="2">
    <source>
        <dbReference type="Proteomes" id="UP000063964"/>
    </source>
</evidence>
<evidence type="ECO:0000313" key="1">
    <source>
        <dbReference type="EMBL" id="AMD92546.1"/>
    </source>
</evidence>
<accession>A0A0X8JPN5</accession>
<dbReference type="STRING" id="888061.AXF15_05090"/>
<gene>
    <name evidence="1" type="ORF">AXF15_05090</name>
</gene>
<dbReference type="Proteomes" id="UP000063964">
    <property type="component" value="Chromosome"/>
</dbReference>
<name>A0A0X8JPN5_9BACT</name>
<keyword evidence="2" id="KW-1185">Reference proteome</keyword>